<gene>
    <name evidence="1" type="ORF">E4U82_05770</name>
</gene>
<evidence type="ECO:0000313" key="1">
    <source>
        <dbReference type="EMBL" id="TFJ93865.1"/>
    </source>
</evidence>
<protein>
    <submittedName>
        <fullName evidence="1">Uncharacterized protein</fullName>
    </submittedName>
</protein>
<keyword evidence="2" id="KW-1185">Reference proteome</keyword>
<name>A0A4Y9AEK8_9BACI</name>
<dbReference type="Proteomes" id="UP000298484">
    <property type="component" value="Unassembled WGS sequence"/>
</dbReference>
<dbReference type="EMBL" id="SRHY01000004">
    <property type="protein sequence ID" value="TFJ93865.1"/>
    <property type="molecule type" value="Genomic_DNA"/>
</dbReference>
<evidence type="ECO:0000313" key="2">
    <source>
        <dbReference type="Proteomes" id="UP000298484"/>
    </source>
</evidence>
<comment type="caution">
    <text evidence="1">The sequence shown here is derived from an EMBL/GenBank/DDBJ whole genome shotgun (WGS) entry which is preliminary data.</text>
</comment>
<reference evidence="1 2" key="1">
    <citation type="submission" date="2019-03" db="EMBL/GenBank/DDBJ databases">
        <title>Genome sequence of Lentibacillus salicampi ATCC BAA-719.</title>
        <authorList>
            <person name="Maclea K.S."/>
            <person name="Simoes Junior M."/>
        </authorList>
    </citation>
    <scope>NUCLEOTIDE SEQUENCE [LARGE SCALE GENOMIC DNA]</scope>
    <source>
        <strain evidence="1 2">ATCC BAA-719</strain>
    </source>
</reference>
<sequence length="95" mass="10811">MFLFEDEANTVQDREDLLSILKMRFGEIPPKIIESIYDIKAYETLERLILVASNVPSLKIFLEELEEGEGSFRILGDRFNPIEAQYKGGGADGEK</sequence>
<organism evidence="1 2">
    <name type="scientific">Lentibacillus salicampi</name>
    <dbReference type="NCBI Taxonomy" id="175306"/>
    <lineage>
        <taxon>Bacteria</taxon>
        <taxon>Bacillati</taxon>
        <taxon>Bacillota</taxon>
        <taxon>Bacilli</taxon>
        <taxon>Bacillales</taxon>
        <taxon>Bacillaceae</taxon>
        <taxon>Lentibacillus</taxon>
    </lineage>
</organism>
<proteinExistence type="predicted"/>
<accession>A0A4Y9AEK8</accession>
<dbReference type="OrthoDB" id="2382411at2"/>
<dbReference type="RefSeq" id="WP_135109120.1">
    <property type="nucleotide sequence ID" value="NZ_SRHY01000004.1"/>
</dbReference>
<dbReference type="AlphaFoldDB" id="A0A4Y9AEK8"/>